<keyword evidence="1" id="KW-0540">Nuclease</keyword>
<proteinExistence type="predicted"/>
<reference evidence="1 2" key="1">
    <citation type="submission" date="2019-08" db="EMBL/GenBank/DDBJ databases">
        <title>Chromobacterium paludis, a novel bacterium isolated from a Maryland marsh pond.</title>
        <authorList>
            <person name="Blackburn M.B."/>
            <person name="Gundersen-Rindal D.E."/>
        </authorList>
    </citation>
    <scope>NUCLEOTIDE SEQUENCE [LARGE SCALE GENOMIC DNA]</scope>
    <source>
        <strain evidence="2">IIBBL 257-1</strain>
    </source>
</reference>
<gene>
    <name evidence="1" type="ORF">FYK34_11755</name>
</gene>
<organism evidence="1 2">
    <name type="scientific">Chromobacterium paludis</name>
    <dbReference type="NCBI Taxonomy" id="2605945"/>
    <lineage>
        <taxon>Bacteria</taxon>
        <taxon>Pseudomonadati</taxon>
        <taxon>Pseudomonadota</taxon>
        <taxon>Betaproteobacteria</taxon>
        <taxon>Neisseriales</taxon>
        <taxon>Chromobacteriaceae</taxon>
        <taxon>Chromobacterium</taxon>
    </lineage>
</organism>
<evidence type="ECO:0000313" key="2">
    <source>
        <dbReference type="Proteomes" id="UP000322079"/>
    </source>
</evidence>
<evidence type="ECO:0000313" key="1">
    <source>
        <dbReference type="EMBL" id="QEL56189.1"/>
    </source>
</evidence>
<dbReference type="GO" id="GO:0004519">
    <property type="term" value="F:endonuclease activity"/>
    <property type="evidence" value="ECO:0007669"/>
    <property type="project" value="UniProtKB-KW"/>
</dbReference>
<dbReference type="RefSeq" id="WP_149296691.1">
    <property type="nucleotide sequence ID" value="NZ_CP043473.1"/>
</dbReference>
<dbReference type="AlphaFoldDB" id="A0A5C1DJP3"/>
<name>A0A5C1DJP3_9NEIS</name>
<protein>
    <submittedName>
        <fullName evidence="1">Restriction endonuclease</fullName>
    </submittedName>
</protein>
<keyword evidence="2" id="KW-1185">Reference proteome</keyword>
<dbReference type="EMBL" id="CP043473">
    <property type="protein sequence ID" value="QEL56189.1"/>
    <property type="molecule type" value="Genomic_DNA"/>
</dbReference>
<keyword evidence="1" id="KW-0255">Endonuclease</keyword>
<sequence>MSDIFEGVREIDLNNLLESPEPQDYLVYEPKLGSLPFDQVPWQSFEKLSARLLEAVSGGKIMQAFSYGGNGQAQYGIDVVALKFGSSKQTVLQCKNVRKVKRGELRKWIGKFLSDRKRGDADHYILCVPCQVENDAKLVEEWSEQERLLDSEGISAELWSLSRLHSMLRDQPGLIAEFFGDRYVSSFCAIPPAPDRYPERYRREFKSQNENYFVFENETARLDIFVPDDRRPRVSASLSFARADLSGITFTIPSSPLVEWLQWIGHAKDLSKPPYALQAPGFEGRHVFCAPDVRLMLDDSELGHIHWIFKNAWLAYHQAAKDIEAKWRFLRFSPIEDAQKRTFALAKVSRQLWRTILAFAREHDCSHGKSDWYIFDGAPGVLKVYVETTTERLESGYHLIMYGYQEGGIVLPHEDSIMLGWAPLTSISDEPIELHPRLAWDAEYTHEWIFRELVPTVKKWVERKQEEDNNSYGVLRRFVPRKRAEVDLSPHIYSLQKMPIRFMSSGTVTLAALAEYTEILQSFFHVYRRAAQVPGESVTSILSLLIRLLPLIKAPDEHYIRGNLQLGNEDLSAEISKVILRGPVALSNPTWLDMSLRSLSALLRGAQELPNSELVLIGEALAPLWDRMAEDRICDSLR</sequence>
<keyword evidence="1" id="KW-0378">Hydrolase</keyword>
<dbReference type="Proteomes" id="UP000322079">
    <property type="component" value="Chromosome"/>
</dbReference>
<accession>A0A5C1DJP3</accession>
<dbReference type="KEGG" id="chrm:FYK34_11755"/>